<accession>A0A7S3J0D3</accession>
<dbReference type="EMBL" id="HBII01002504">
    <property type="protein sequence ID" value="CAE0342225.1"/>
    <property type="molecule type" value="Transcribed_RNA"/>
</dbReference>
<protein>
    <submittedName>
        <fullName evidence="3">Uncharacterized protein</fullName>
    </submittedName>
</protein>
<dbReference type="AlphaFoldDB" id="A0A7S3J0D3"/>
<reference evidence="3" key="1">
    <citation type="submission" date="2021-01" db="EMBL/GenBank/DDBJ databases">
        <authorList>
            <person name="Corre E."/>
            <person name="Pelletier E."/>
            <person name="Niang G."/>
            <person name="Scheremetjew M."/>
            <person name="Finn R."/>
            <person name="Kale V."/>
            <person name="Holt S."/>
            <person name="Cochrane G."/>
            <person name="Meng A."/>
            <person name="Brown T."/>
            <person name="Cohen L."/>
        </authorList>
    </citation>
    <scope>NUCLEOTIDE SEQUENCE</scope>
    <source>
        <strain evidence="3">FSP1.4</strain>
    </source>
</reference>
<dbReference type="EMBL" id="HBII01002482">
    <property type="protein sequence ID" value="CAE0342215.1"/>
    <property type="molecule type" value="Transcribed_RNA"/>
</dbReference>
<name>A0A7S3J0D3_9SPIT</name>
<feature type="region of interest" description="Disordered" evidence="1">
    <location>
        <begin position="103"/>
        <end position="128"/>
    </location>
</feature>
<sequence length="200" mass="23144">MRSQDVYSICRKYISIIKGCHKMQKDFVDISDFINNAQMDTQEDLEKLENYQFFSAQNNNIVRELSEPNASVLPLPVEDSPSAQVSHRDKYIQKLEHKLKIREESKKRASSKDRRTAGTATLKRKHKKAKQELSVVRNLPMRNSLIPCIDLSQVKMNRNSSITKRTTMDPRLLDLDTEEPDPEPSFICDVEGLVSYRTNE</sequence>
<evidence type="ECO:0000313" key="3">
    <source>
        <dbReference type="EMBL" id="CAE0342225.1"/>
    </source>
</evidence>
<evidence type="ECO:0000313" key="2">
    <source>
        <dbReference type="EMBL" id="CAE0342215.1"/>
    </source>
</evidence>
<feature type="compositionally biased region" description="Basic and acidic residues" evidence="1">
    <location>
        <begin position="103"/>
        <end position="116"/>
    </location>
</feature>
<gene>
    <name evidence="2" type="ORF">EHAR0213_LOCUS1122</name>
    <name evidence="3" type="ORF">EHAR0213_LOCUS1132</name>
</gene>
<proteinExistence type="predicted"/>
<evidence type="ECO:0000256" key="1">
    <source>
        <dbReference type="SAM" id="MobiDB-lite"/>
    </source>
</evidence>
<organism evidence="3">
    <name type="scientific">Euplotes harpa</name>
    <dbReference type="NCBI Taxonomy" id="151035"/>
    <lineage>
        <taxon>Eukaryota</taxon>
        <taxon>Sar</taxon>
        <taxon>Alveolata</taxon>
        <taxon>Ciliophora</taxon>
        <taxon>Intramacronucleata</taxon>
        <taxon>Spirotrichea</taxon>
        <taxon>Hypotrichia</taxon>
        <taxon>Euplotida</taxon>
        <taxon>Euplotidae</taxon>
        <taxon>Euplotes</taxon>
    </lineage>
</organism>